<dbReference type="PROSITE" id="PS50812">
    <property type="entry name" value="PWWP"/>
    <property type="match status" value="1"/>
</dbReference>
<sequence length="869" mass="98205">DMFDGETGGLAPGKFIWKTSSNMRERYNKLQEDGMHVPKRIKEETDNAEYLGVPSKRRRENNSFPDSLLTTANIIYPLTINHGTVLRQIECTSDCCRNCSSASNGTDTSYETLPYLHAKTSEERQTDSNGPSSEFSWATEISSFSRSRKAVMRNTNDMEKGHYAANQFAEIQTDARAPLVRGTRGRAQTLPSRFKDSILEPWKKVDLKGEPWKKVDLKSEQWKKVDSKGGPWRKGQSKGLKCFQEEPFFSANSPPLGTISTKQSTRKPKGLSGVNLVHRECLTGYKSQAEIPLPNHDNHTMKWNMVLENRNRMESPQSLQRTTESAVFNSVPSSVVKGKTTSGVAAKDLHPLEEFDLSDIVWAKSGKRKDPAWPAIVIDPIREAPDKVLSDCVPGRLCVMFFGHSSGKEKERDYGWVRQGMIFPFMEYLERFQGQTQLNKSKPSDFKMAIEEAILAEYGFTGLEDCARNSATNEGVQGSLMGHGNASQVTHAGKGQQTGNDHKRECSSCGGKLPSKAALKQKNGFNLNKSLCKHCFKLFKVKQYCGICKTVWHAIDEGSWVQCDKCQIWIHAECDKISYNHLKDLKDVEYFCPDCKKGLGIEASQKQRMTIKSSKTSNSVAVPDHLSVICSGKEGKYLPKHHLVLCECCECGNGKRMSISVWEKHTGSRMKKWKDSVKLKDSSVPLIAWINRMLDVGATGLAFSSSDSRVPGKFREQELIICLQAKYEPIKVNWTTERCAVCRWVEDWDYNKIIICNRCQIAVHQECYGVRKQQNFASWVCRACETPTLKRECCLCPVKGGALKPTTTGQFWVHVTCAWFAREVSFLNEETMEPADGILNIRTKSFLQVERFSFTWDKMLKDFEVHICL</sequence>
<dbReference type="CDD" id="cd20143">
    <property type="entry name" value="PWWP_AtATX3-like"/>
    <property type="match status" value="1"/>
</dbReference>
<evidence type="ECO:0000256" key="4">
    <source>
        <dbReference type="ARBA" id="ARBA00023242"/>
    </source>
</evidence>
<feature type="domain" description="PHD-type" evidence="6">
    <location>
        <begin position="542"/>
        <end position="598"/>
    </location>
</feature>
<dbReference type="OMA" id="AFRRTEN"/>
<dbReference type="Proteomes" id="UP000824469">
    <property type="component" value="Unassembled WGS sequence"/>
</dbReference>
<dbReference type="Pfam" id="PF00628">
    <property type="entry name" value="PHD"/>
    <property type="match status" value="1"/>
</dbReference>
<protein>
    <recommendedName>
        <fullName evidence="11">Histone-lysine N-methyltransferase ATX4</fullName>
    </recommendedName>
</protein>
<dbReference type="Gene3D" id="3.30.40.10">
    <property type="entry name" value="Zinc/RING finger domain, C3HC4 (zinc finger)"/>
    <property type="match status" value="2"/>
</dbReference>
<evidence type="ECO:0000259" key="7">
    <source>
        <dbReference type="PROSITE" id="PS50812"/>
    </source>
</evidence>
<evidence type="ECO:0000313" key="10">
    <source>
        <dbReference type="Proteomes" id="UP000824469"/>
    </source>
</evidence>
<proteinExistence type="predicted"/>
<comment type="caution">
    <text evidence="9">The sequence shown here is derived from an EMBL/GenBank/DDBJ whole genome shotgun (WGS) entry which is preliminary data.</text>
</comment>
<dbReference type="PANTHER" id="PTHR13793:SF132">
    <property type="entry name" value="HISTONE-LYSINE N-METHYLTRANSFERASE ATX5"/>
    <property type="match status" value="1"/>
</dbReference>
<dbReference type="InterPro" id="IPR001965">
    <property type="entry name" value="Znf_PHD"/>
</dbReference>
<dbReference type="Pfam" id="PF00855">
    <property type="entry name" value="PWWP"/>
    <property type="match status" value="1"/>
</dbReference>
<keyword evidence="1" id="KW-0479">Metal-binding</keyword>
<dbReference type="InterPro" id="IPR011011">
    <property type="entry name" value="Znf_FYVE_PHD"/>
</dbReference>
<dbReference type="InterPro" id="IPR000313">
    <property type="entry name" value="PWWP_dom"/>
</dbReference>
<evidence type="ECO:0008006" key="11">
    <source>
        <dbReference type="Google" id="ProtNLM"/>
    </source>
</evidence>
<dbReference type="InterPro" id="IPR034732">
    <property type="entry name" value="EPHD"/>
</dbReference>
<dbReference type="CDD" id="cd15517">
    <property type="entry name" value="PHD_TCF19_like"/>
    <property type="match status" value="1"/>
</dbReference>
<dbReference type="InterPro" id="IPR019787">
    <property type="entry name" value="Znf_PHD-finger"/>
</dbReference>
<dbReference type="SUPFAM" id="SSF57903">
    <property type="entry name" value="FYVE/PHD zinc finger"/>
    <property type="match status" value="2"/>
</dbReference>
<evidence type="ECO:0000259" key="6">
    <source>
        <dbReference type="PROSITE" id="PS50016"/>
    </source>
</evidence>
<feature type="domain" description="PHD-type" evidence="8">
    <location>
        <begin position="790"/>
        <end position="869"/>
    </location>
</feature>
<evidence type="ECO:0000256" key="1">
    <source>
        <dbReference type="ARBA" id="ARBA00022723"/>
    </source>
</evidence>
<feature type="domain" description="PWWP" evidence="7">
    <location>
        <begin position="357"/>
        <end position="428"/>
    </location>
</feature>
<dbReference type="InterPro" id="IPR013083">
    <property type="entry name" value="Znf_RING/FYVE/PHD"/>
</dbReference>
<dbReference type="EMBL" id="JAHRHJ020000001">
    <property type="protein sequence ID" value="KAH9331428.1"/>
    <property type="molecule type" value="Genomic_DNA"/>
</dbReference>
<dbReference type="Pfam" id="PF13831">
    <property type="entry name" value="PHD_2"/>
    <property type="match status" value="1"/>
</dbReference>
<dbReference type="PROSITE" id="PS51805">
    <property type="entry name" value="EPHD"/>
    <property type="match status" value="1"/>
</dbReference>
<dbReference type="CDD" id="cd15495">
    <property type="entry name" value="PHD_ATX3_4_5_like"/>
    <property type="match status" value="1"/>
</dbReference>
<keyword evidence="10" id="KW-1185">Reference proteome</keyword>
<name>A0AA38LN71_TAXCH</name>
<keyword evidence="4" id="KW-0539">Nucleus</keyword>
<dbReference type="InterPro" id="IPR019786">
    <property type="entry name" value="Zinc_finger_PHD-type_CS"/>
</dbReference>
<dbReference type="SUPFAM" id="SSF63748">
    <property type="entry name" value="Tudor/PWWP/MBT"/>
    <property type="match status" value="1"/>
</dbReference>
<organism evidence="9 10">
    <name type="scientific">Taxus chinensis</name>
    <name type="common">Chinese yew</name>
    <name type="synonym">Taxus wallichiana var. chinensis</name>
    <dbReference type="NCBI Taxonomy" id="29808"/>
    <lineage>
        <taxon>Eukaryota</taxon>
        <taxon>Viridiplantae</taxon>
        <taxon>Streptophyta</taxon>
        <taxon>Embryophyta</taxon>
        <taxon>Tracheophyta</taxon>
        <taxon>Spermatophyta</taxon>
        <taxon>Pinopsida</taxon>
        <taxon>Pinidae</taxon>
        <taxon>Conifers II</taxon>
        <taxon>Cupressales</taxon>
        <taxon>Taxaceae</taxon>
        <taxon>Taxus</taxon>
    </lineage>
</organism>
<keyword evidence="2 5" id="KW-0863">Zinc-finger</keyword>
<evidence type="ECO:0000313" key="9">
    <source>
        <dbReference type="EMBL" id="KAH9331428.1"/>
    </source>
</evidence>
<dbReference type="GO" id="GO:0008270">
    <property type="term" value="F:zinc ion binding"/>
    <property type="evidence" value="ECO:0007669"/>
    <property type="project" value="UniProtKB-KW"/>
</dbReference>
<evidence type="ECO:0000256" key="3">
    <source>
        <dbReference type="ARBA" id="ARBA00022833"/>
    </source>
</evidence>
<dbReference type="PROSITE" id="PS50016">
    <property type="entry name" value="ZF_PHD_2"/>
    <property type="match status" value="2"/>
</dbReference>
<dbReference type="Pfam" id="PF13832">
    <property type="entry name" value="zf-HC5HC2H_2"/>
    <property type="match status" value="1"/>
</dbReference>
<dbReference type="InterPro" id="IPR042011">
    <property type="entry name" value="ATX3/4/5_PHD"/>
</dbReference>
<feature type="domain" description="PHD-type" evidence="6">
    <location>
        <begin position="736"/>
        <end position="787"/>
    </location>
</feature>
<reference evidence="9 10" key="1">
    <citation type="journal article" date="2021" name="Nat. Plants">
        <title>The Taxus genome provides insights into paclitaxel biosynthesis.</title>
        <authorList>
            <person name="Xiong X."/>
            <person name="Gou J."/>
            <person name="Liao Q."/>
            <person name="Li Y."/>
            <person name="Zhou Q."/>
            <person name="Bi G."/>
            <person name="Li C."/>
            <person name="Du R."/>
            <person name="Wang X."/>
            <person name="Sun T."/>
            <person name="Guo L."/>
            <person name="Liang H."/>
            <person name="Lu P."/>
            <person name="Wu Y."/>
            <person name="Zhang Z."/>
            <person name="Ro D.K."/>
            <person name="Shang Y."/>
            <person name="Huang S."/>
            <person name="Yan J."/>
        </authorList>
    </citation>
    <scope>NUCLEOTIDE SEQUENCE [LARGE SCALE GENOMIC DNA]</scope>
    <source>
        <strain evidence="9">Ta-2019</strain>
    </source>
</reference>
<evidence type="ECO:0000256" key="2">
    <source>
        <dbReference type="ARBA" id="ARBA00022771"/>
    </source>
</evidence>
<dbReference type="AlphaFoldDB" id="A0AA38LN71"/>
<feature type="non-terminal residue" evidence="9">
    <location>
        <position position="869"/>
    </location>
</feature>
<dbReference type="GO" id="GO:0006357">
    <property type="term" value="P:regulation of transcription by RNA polymerase II"/>
    <property type="evidence" value="ECO:0007669"/>
    <property type="project" value="TreeGrafter"/>
</dbReference>
<dbReference type="PROSITE" id="PS01359">
    <property type="entry name" value="ZF_PHD_1"/>
    <property type="match status" value="1"/>
</dbReference>
<evidence type="ECO:0000256" key="5">
    <source>
        <dbReference type="PROSITE-ProRule" id="PRU00146"/>
    </source>
</evidence>
<keyword evidence="3" id="KW-0862">Zinc</keyword>
<accession>A0AA38LN71</accession>
<dbReference type="Gene3D" id="2.30.30.140">
    <property type="match status" value="1"/>
</dbReference>
<gene>
    <name evidence="9" type="ORF">KI387_003536</name>
</gene>
<evidence type="ECO:0000259" key="8">
    <source>
        <dbReference type="PROSITE" id="PS51805"/>
    </source>
</evidence>
<dbReference type="PANTHER" id="PTHR13793">
    <property type="entry name" value="PHD FINGER PROTEINS"/>
    <property type="match status" value="1"/>
</dbReference>
<dbReference type="InterPro" id="IPR050701">
    <property type="entry name" value="Histone_Mod_Regulator"/>
</dbReference>
<dbReference type="SMART" id="SM00249">
    <property type="entry name" value="PHD"/>
    <property type="match status" value="2"/>
</dbReference>